<keyword evidence="5 6" id="KW-0472">Membrane</keyword>
<dbReference type="EMBL" id="SOCA01000001">
    <property type="protein sequence ID" value="TDU80983.1"/>
    <property type="molecule type" value="Genomic_DNA"/>
</dbReference>
<reference evidence="7 8" key="1">
    <citation type="submission" date="2019-03" db="EMBL/GenBank/DDBJ databases">
        <title>Genomic Encyclopedia of Archaeal and Bacterial Type Strains, Phase II (KMG-II): from individual species to whole genera.</title>
        <authorList>
            <person name="Goeker M."/>
        </authorList>
    </citation>
    <scope>NUCLEOTIDE SEQUENCE [LARGE SCALE GENOMIC DNA]</scope>
    <source>
        <strain evidence="7 8">ATCC 25309</strain>
    </source>
</reference>
<dbReference type="Pfam" id="PF03626">
    <property type="entry name" value="COX4_pro"/>
    <property type="match status" value="1"/>
</dbReference>
<dbReference type="InterPro" id="IPR005171">
    <property type="entry name" value="Cyt_c_oxidase_su4_prok"/>
</dbReference>
<evidence type="ECO:0000313" key="7">
    <source>
        <dbReference type="EMBL" id="TDU80983.1"/>
    </source>
</evidence>
<evidence type="ECO:0000313" key="8">
    <source>
        <dbReference type="Proteomes" id="UP000295662"/>
    </source>
</evidence>
<proteinExistence type="predicted"/>
<evidence type="ECO:0000256" key="2">
    <source>
        <dbReference type="ARBA" id="ARBA00022475"/>
    </source>
</evidence>
<comment type="caution">
    <text evidence="7">The sequence shown here is derived from an EMBL/GenBank/DDBJ whole genome shotgun (WGS) entry which is preliminary data.</text>
</comment>
<dbReference type="RefSeq" id="WP_133792971.1">
    <property type="nucleotide sequence ID" value="NZ_SOCA01000001.1"/>
</dbReference>
<protein>
    <submittedName>
        <fullName evidence="7">Cytochrome c oxidase subunit 4</fullName>
    </submittedName>
</protein>
<name>A0A4V3FI44_9BACT</name>
<keyword evidence="4 6" id="KW-1133">Transmembrane helix</keyword>
<keyword evidence="8" id="KW-1185">Reference proteome</keyword>
<evidence type="ECO:0000256" key="1">
    <source>
        <dbReference type="ARBA" id="ARBA00004651"/>
    </source>
</evidence>
<feature type="transmembrane region" description="Helical" evidence="6">
    <location>
        <begin position="41"/>
        <end position="63"/>
    </location>
</feature>
<evidence type="ECO:0000256" key="6">
    <source>
        <dbReference type="SAM" id="Phobius"/>
    </source>
</evidence>
<keyword evidence="2" id="KW-1003">Cell membrane</keyword>
<feature type="transmembrane region" description="Helical" evidence="6">
    <location>
        <begin position="17"/>
        <end position="35"/>
    </location>
</feature>
<dbReference type="Proteomes" id="UP000295662">
    <property type="component" value="Unassembled WGS sequence"/>
</dbReference>
<evidence type="ECO:0000256" key="3">
    <source>
        <dbReference type="ARBA" id="ARBA00022692"/>
    </source>
</evidence>
<keyword evidence="3 6" id="KW-0812">Transmembrane</keyword>
<comment type="subcellular location">
    <subcellularLocation>
        <location evidence="1">Cell membrane</location>
        <topology evidence="1">Multi-pass membrane protein</topology>
    </subcellularLocation>
</comment>
<evidence type="ECO:0000256" key="4">
    <source>
        <dbReference type="ARBA" id="ARBA00022989"/>
    </source>
</evidence>
<sequence>MADSHEEIYKSIKKIKIIGWVLAVFTGITVGLSYVELPTHSMNILVGMIVASFKAALVALIFMHLNHEAKLIYKILAFTAAFAIALFFLFVFSAHDPLVFSGFYDNNNE</sequence>
<dbReference type="AlphaFoldDB" id="A0A4V3FI44"/>
<gene>
    <name evidence="7" type="ORF">EI77_00285</name>
</gene>
<feature type="transmembrane region" description="Helical" evidence="6">
    <location>
        <begin position="75"/>
        <end position="94"/>
    </location>
</feature>
<dbReference type="GO" id="GO:0005886">
    <property type="term" value="C:plasma membrane"/>
    <property type="evidence" value="ECO:0007669"/>
    <property type="project" value="UniProtKB-SubCell"/>
</dbReference>
<evidence type="ECO:0000256" key="5">
    <source>
        <dbReference type="ARBA" id="ARBA00023136"/>
    </source>
</evidence>
<dbReference type="InterPro" id="IPR011743">
    <property type="entry name" value="Caa3_sub_IV"/>
</dbReference>
<organism evidence="7 8">
    <name type="scientific">Prosthecobacter fusiformis</name>
    <dbReference type="NCBI Taxonomy" id="48464"/>
    <lineage>
        <taxon>Bacteria</taxon>
        <taxon>Pseudomonadati</taxon>
        <taxon>Verrucomicrobiota</taxon>
        <taxon>Verrucomicrobiia</taxon>
        <taxon>Verrucomicrobiales</taxon>
        <taxon>Verrucomicrobiaceae</taxon>
        <taxon>Prosthecobacter</taxon>
    </lineage>
</organism>
<accession>A0A4V3FI44</accession>
<dbReference type="OrthoDB" id="196749at2"/>
<dbReference type="NCBIfam" id="TIGR02229">
    <property type="entry name" value="caa3_sub_IV"/>
    <property type="match status" value="1"/>
</dbReference>